<dbReference type="EMBL" id="JAUBYV010000001">
    <property type="protein sequence ID" value="KAK2629821.1"/>
    <property type="molecule type" value="Genomic_DNA"/>
</dbReference>
<evidence type="ECO:0000256" key="2">
    <source>
        <dbReference type="ARBA" id="ARBA00023136"/>
    </source>
</evidence>
<evidence type="ECO:0000313" key="6">
    <source>
        <dbReference type="Proteomes" id="UP001285354"/>
    </source>
</evidence>
<dbReference type="GO" id="GO:0005778">
    <property type="term" value="C:peroxisomal membrane"/>
    <property type="evidence" value="ECO:0007669"/>
    <property type="project" value="UniProtKB-SubCell"/>
</dbReference>
<protein>
    <recommendedName>
        <fullName evidence="7">Peroxisomal biogenesis factor 11</fullName>
    </recommendedName>
</protein>
<reference evidence="5" key="1">
    <citation type="submission" date="2023-06" db="EMBL/GenBank/DDBJ databases">
        <title>Draft genome of Marssonina rosae.</title>
        <authorList>
            <person name="Cheng Q."/>
        </authorList>
    </citation>
    <scope>NUCLEOTIDE SEQUENCE</scope>
    <source>
        <strain evidence="5">R4</strain>
    </source>
</reference>
<dbReference type="PANTHER" id="PTHR12652:SF25">
    <property type="entry name" value="MICROBODY (PEROXISOME) PROLIFERATION PROTEIN PEROXIN 11C (EUROFUNG)"/>
    <property type="match status" value="1"/>
</dbReference>
<dbReference type="GO" id="GO:0016559">
    <property type="term" value="P:peroxisome fission"/>
    <property type="evidence" value="ECO:0007669"/>
    <property type="project" value="InterPro"/>
</dbReference>
<evidence type="ECO:0000256" key="4">
    <source>
        <dbReference type="ARBA" id="ARBA00046271"/>
    </source>
</evidence>
<comment type="subcellular location">
    <subcellularLocation>
        <location evidence="4">Peroxisome membrane</location>
    </subcellularLocation>
</comment>
<sequence length="274" mass="30050">MSSDESSLPMAPAYFLSPGMDEKLARISKILSTSTGIDATLTLVGYGLFLVGSQIPKLEKLQLKALTHGNSSAATLEARSAAFLKLADLESGAKALASMCSDFRAFTRLWGMLGVYAMAKRQYLNSPKDGLLRAISYTQTLSLGLYYFHENVYYLAGKGVLRGWTTADIKRWARVSMKMFLAFVLMEHVRLYRARQLRLSRKQTATSVGISDAERKEFGYEGAAWKKSALMNLAYTPLAVHWASANGILSDGVIGVLMSYVGWTKVKSAWAAAA</sequence>
<comment type="caution">
    <text evidence="5">The sequence shown here is derived from an EMBL/GenBank/DDBJ whole genome shotgun (WGS) entry which is preliminary data.</text>
</comment>
<keyword evidence="2" id="KW-0472">Membrane</keyword>
<keyword evidence="6" id="KW-1185">Reference proteome</keyword>
<dbReference type="Proteomes" id="UP001285354">
    <property type="component" value="Unassembled WGS sequence"/>
</dbReference>
<evidence type="ECO:0008006" key="7">
    <source>
        <dbReference type="Google" id="ProtNLM"/>
    </source>
</evidence>
<keyword evidence="1" id="KW-0962">Peroxisome biogenesis</keyword>
<organism evidence="5 6">
    <name type="scientific">Diplocarpon rosae</name>
    <dbReference type="NCBI Taxonomy" id="946125"/>
    <lineage>
        <taxon>Eukaryota</taxon>
        <taxon>Fungi</taxon>
        <taxon>Dikarya</taxon>
        <taxon>Ascomycota</taxon>
        <taxon>Pezizomycotina</taxon>
        <taxon>Leotiomycetes</taxon>
        <taxon>Helotiales</taxon>
        <taxon>Drepanopezizaceae</taxon>
        <taxon>Diplocarpon</taxon>
    </lineage>
</organism>
<gene>
    <name evidence="5" type="ORF">QTJ16_000641</name>
</gene>
<evidence type="ECO:0000256" key="3">
    <source>
        <dbReference type="ARBA" id="ARBA00023140"/>
    </source>
</evidence>
<dbReference type="AlphaFoldDB" id="A0AAD9WHJ2"/>
<dbReference type="Pfam" id="PF05648">
    <property type="entry name" value="PEX11"/>
    <property type="match status" value="1"/>
</dbReference>
<dbReference type="InterPro" id="IPR008733">
    <property type="entry name" value="PEX11"/>
</dbReference>
<evidence type="ECO:0000313" key="5">
    <source>
        <dbReference type="EMBL" id="KAK2629821.1"/>
    </source>
</evidence>
<accession>A0AAD9WHJ2</accession>
<proteinExistence type="predicted"/>
<keyword evidence="3" id="KW-0576">Peroxisome</keyword>
<evidence type="ECO:0000256" key="1">
    <source>
        <dbReference type="ARBA" id="ARBA00022593"/>
    </source>
</evidence>
<name>A0AAD9WHJ2_9HELO</name>
<dbReference type="PANTHER" id="PTHR12652">
    <property type="entry name" value="PEROXISOMAL BIOGENESIS FACTOR 11"/>
    <property type="match status" value="1"/>
</dbReference>